<accession>A0A382M2K7</accession>
<organism evidence="2">
    <name type="scientific">marine metagenome</name>
    <dbReference type="NCBI Taxonomy" id="408172"/>
    <lineage>
        <taxon>unclassified sequences</taxon>
        <taxon>metagenomes</taxon>
        <taxon>ecological metagenomes</taxon>
    </lineage>
</organism>
<dbReference type="AlphaFoldDB" id="A0A382M2K7"/>
<evidence type="ECO:0000256" key="1">
    <source>
        <dbReference type="SAM" id="MobiDB-lite"/>
    </source>
</evidence>
<feature type="non-terminal residue" evidence="2">
    <location>
        <position position="1"/>
    </location>
</feature>
<dbReference type="EMBL" id="UINC01090832">
    <property type="protein sequence ID" value="SVC43113.1"/>
    <property type="molecule type" value="Genomic_DNA"/>
</dbReference>
<feature type="compositionally biased region" description="Basic and acidic residues" evidence="1">
    <location>
        <begin position="120"/>
        <end position="133"/>
    </location>
</feature>
<evidence type="ECO:0000313" key="2">
    <source>
        <dbReference type="EMBL" id="SVC43113.1"/>
    </source>
</evidence>
<proteinExistence type="predicted"/>
<feature type="region of interest" description="Disordered" evidence="1">
    <location>
        <begin position="88"/>
        <end position="133"/>
    </location>
</feature>
<name>A0A382M2K7_9ZZZZ</name>
<reference evidence="2" key="1">
    <citation type="submission" date="2018-05" db="EMBL/GenBank/DDBJ databases">
        <authorList>
            <person name="Lanie J.A."/>
            <person name="Ng W.-L."/>
            <person name="Kazmierczak K.M."/>
            <person name="Andrzejewski T.M."/>
            <person name="Davidsen T.M."/>
            <person name="Wayne K.J."/>
            <person name="Tettelin H."/>
            <person name="Glass J.I."/>
            <person name="Rusch D."/>
            <person name="Podicherti R."/>
            <person name="Tsui H.-C.T."/>
            <person name="Winkler M.E."/>
        </authorList>
    </citation>
    <scope>NUCLEOTIDE SEQUENCE</scope>
</reference>
<gene>
    <name evidence="2" type="ORF">METZ01_LOCUS295967</name>
</gene>
<sequence>VKTRILEMILHVNEKHPETYLSAGIKNAVNAFFKSTEHDDTAAREMIVRMVKEGRTAMWLEGMGISADPRMLTGPVEQAIIRVTEGKKLKSAPRRETCKRRPRRGAGMVGVNSSEVEQPAGRDRRAWSEDHGG</sequence>
<protein>
    <submittedName>
        <fullName evidence="2">Uncharacterized protein</fullName>
    </submittedName>
</protein>